<dbReference type="NCBIfam" id="NF046062">
    <property type="entry name" value="citrull_CtlX"/>
    <property type="match status" value="1"/>
</dbReference>
<comment type="caution">
    <text evidence="1">The sequence shown here is derived from an EMBL/GenBank/DDBJ whole genome shotgun (WGS) entry which is preliminary data.</text>
</comment>
<dbReference type="PANTHER" id="PTHR43224:SF1">
    <property type="entry name" value="AMIDINOTRANSFERASE"/>
    <property type="match status" value="1"/>
</dbReference>
<evidence type="ECO:0000313" key="1">
    <source>
        <dbReference type="EMBL" id="MCQ8184873.1"/>
    </source>
</evidence>
<dbReference type="RefSeq" id="WP_256618737.1">
    <property type="nucleotide sequence ID" value="NZ_JANIBC010000003.1"/>
</dbReference>
<dbReference type="InterPro" id="IPR014541">
    <property type="entry name" value="Amdntrnsf_FN0238"/>
</dbReference>
<reference evidence="1" key="1">
    <citation type="submission" date="2022-07" db="EMBL/GenBank/DDBJ databases">
        <title>Parvularcula maris sp. nov., an algicidal bacterium isolated from seawater.</title>
        <authorList>
            <person name="Li F."/>
        </authorList>
    </citation>
    <scope>NUCLEOTIDE SEQUENCE</scope>
    <source>
        <strain evidence="1">BGMRC 0090</strain>
    </source>
</reference>
<dbReference type="AlphaFoldDB" id="A0A9X2L8E3"/>
<protein>
    <submittedName>
        <fullName evidence="1">Arginine deiminase-related protein</fullName>
    </submittedName>
</protein>
<proteinExistence type="predicted"/>
<evidence type="ECO:0000313" key="2">
    <source>
        <dbReference type="Proteomes" id="UP001142610"/>
    </source>
</evidence>
<accession>A0A9X2L8E3</accession>
<gene>
    <name evidence="1" type="ORF">NOG11_05665</name>
</gene>
<name>A0A9X2L8E3_9PROT</name>
<organism evidence="1 2">
    <name type="scientific">Parvularcula maris</name>
    <dbReference type="NCBI Taxonomy" id="2965077"/>
    <lineage>
        <taxon>Bacteria</taxon>
        <taxon>Pseudomonadati</taxon>
        <taxon>Pseudomonadota</taxon>
        <taxon>Alphaproteobacteria</taxon>
        <taxon>Parvularculales</taxon>
        <taxon>Parvularculaceae</taxon>
        <taxon>Parvularcula</taxon>
    </lineage>
</organism>
<sequence>MQNPHAVVMIRPTFFGVNPETALDNAFQTEGAAGDREAALREFDAMTFQLTAAGVSVHIFEQDREDTPDAVFPNNWFSTHHDGRLVTYPMLVPSRRRERRGDILEELGRTYQVSGALDLSGNEADALFLEGTGAIVFDHERRIGYLAQSLRADAELFLGLCRTLDYEAAIFEAFDAHGHPIYHTNVMLSIGANIVLAGLDCVTDLEERQMLEEDFASSDRLVVELDQKQIANFAGNALEVDTAEGPVLVISKRGWEALTVKQQVQIEQRVRILTPDLPTIEKSGGSARCMMAGVHLPLRQDA</sequence>
<dbReference type="SUPFAM" id="SSF55909">
    <property type="entry name" value="Pentein"/>
    <property type="match status" value="1"/>
</dbReference>
<dbReference type="EMBL" id="JANIBC010000003">
    <property type="protein sequence ID" value="MCQ8184873.1"/>
    <property type="molecule type" value="Genomic_DNA"/>
</dbReference>
<dbReference type="PANTHER" id="PTHR43224">
    <property type="entry name" value="AMIDINOTRANSFERASE"/>
    <property type="match status" value="1"/>
</dbReference>
<dbReference type="Gene3D" id="3.75.10.10">
    <property type="entry name" value="L-arginine/glycine Amidinotransferase, Chain A"/>
    <property type="match status" value="1"/>
</dbReference>
<keyword evidence="2" id="KW-1185">Reference proteome</keyword>
<dbReference type="PIRSF" id="PIRSF028188">
    <property type="entry name" value="Amdntrnsf_FN0238"/>
    <property type="match status" value="1"/>
</dbReference>
<dbReference type="Pfam" id="PF19420">
    <property type="entry name" value="DDAH_eukar"/>
    <property type="match status" value="1"/>
</dbReference>
<dbReference type="Proteomes" id="UP001142610">
    <property type="component" value="Unassembled WGS sequence"/>
</dbReference>